<organism evidence="3">
    <name type="scientific">Caldilineaceae bacterium SB0662_bin_9</name>
    <dbReference type="NCBI Taxonomy" id="2605258"/>
    <lineage>
        <taxon>Bacteria</taxon>
        <taxon>Bacillati</taxon>
        <taxon>Chloroflexota</taxon>
        <taxon>Caldilineae</taxon>
        <taxon>Caldilineales</taxon>
        <taxon>Caldilineaceae</taxon>
    </lineage>
</organism>
<dbReference type="CDD" id="cd00143">
    <property type="entry name" value="PP2Cc"/>
    <property type="match status" value="1"/>
</dbReference>
<dbReference type="PANTHER" id="PTHR47992">
    <property type="entry name" value="PROTEIN PHOSPHATASE"/>
    <property type="match status" value="1"/>
</dbReference>
<dbReference type="PROSITE" id="PS51746">
    <property type="entry name" value="PPM_2"/>
    <property type="match status" value="1"/>
</dbReference>
<dbReference type="GO" id="GO:0004722">
    <property type="term" value="F:protein serine/threonine phosphatase activity"/>
    <property type="evidence" value="ECO:0007669"/>
    <property type="project" value="InterPro"/>
</dbReference>
<evidence type="ECO:0000313" key="3">
    <source>
        <dbReference type="EMBL" id="MYD90910.1"/>
    </source>
</evidence>
<dbReference type="InterPro" id="IPR036457">
    <property type="entry name" value="PPM-type-like_dom_sf"/>
</dbReference>
<comment type="caution">
    <text evidence="3">The sequence shown here is derived from an EMBL/GenBank/DDBJ whole genome shotgun (WGS) entry which is preliminary data.</text>
</comment>
<dbReference type="InterPro" id="IPR015655">
    <property type="entry name" value="PP2C"/>
</dbReference>
<proteinExistence type="predicted"/>
<accession>A0A6B1DT06</accession>
<reference evidence="3" key="1">
    <citation type="submission" date="2019-09" db="EMBL/GenBank/DDBJ databases">
        <title>Characterisation of the sponge microbiome using genome-centric metagenomics.</title>
        <authorList>
            <person name="Engelberts J.P."/>
            <person name="Robbins S.J."/>
            <person name="De Goeij J.M."/>
            <person name="Aranda M."/>
            <person name="Bell S.C."/>
            <person name="Webster N.S."/>
        </authorList>
    </citation>
    <scope>NUCLEOTIDE SEQUENCE</scope>
    <source>
        <strain evidence="3">SB0662_bin_9</strain>
    </source>
</reference>
<gene>
    <name evidence="3" type="ORF">F4Y08_11350</name>
</gene>
<dbReference type="EMBL" id="VXPY01000081">
    <property type="protein sequence ID" value="MYD90910.1"/>
    <property type="molecule type" value="Genomic_DNA"/>
</dbReference>
<protein>
    <submittedName>
        <fullName evidence="3">Serine/threonine-protein phosphatase</fullName>
    </submittedName>
</protein>
<dbReference type="Gene3D" id="3.60.40.10">
    <property type="entry name" value="PPM-type phosphatase domain"/>
    <property type="match status" value="1"/>
</dbReference>
<dbReference type="SMART" id="SM00331">
    <property type="entry name" value="PP2C_SIG"/>
    <property type="match status" value="1"/>
</dbReference>
<name>A0A6B1DT06_9CHLR</name>
<dbReference type="AlphaFoldDB" id="A0A6B1DT06"/>
<feature type="compositionally biased region" description="Basic and acidic residues" evidence="1">
    <location>
        <begin position="182"/>
        <end position="197"/>
    </location>
</feature>
<sequence length="761" mass="82188">MDQKLVVSRLGDVMSREPSSNNPRQDKEPSTLDKLVQKLPWLGEEFTSRQSLDGLSEGDPSKPDRSTSTESLPEPSQDHSEDKALDNQGLSSGGEAAVPPDGEFAAVVPEETGVQSDRNHSGDEGEAVEPSEMAEPHVAEPGSSDEMSEEDFLTEQTVSMSDDQDIAEVDMVGPTQDTQFTSKRESDPADPESKLEDPLEGDDGAHIPTLGETVPDDVDETANGLDTSSFVDGDDLEEMILEPLSEDGSLEPGVVHMMGDVHYVVTECLPRGYYRGHNELEDETKAVLFHLSPLSHRDLWRDAGSRHRMLPEIQYEGEDGHVLEDIEGQPIGTGLSLQQALQALDRVRQLMRFMSVRCRVAVTDICIEGLVSTTDTGLRLRYLPALVPMDEPAHVSCSDGATPIEGSETEKASEQTSVFLWGAMLHALVIGEPLSAEGLDTNVLVRLRDPGLPQLLATTLEQQHPCPDLRTLRDICRDFMVSPALRYMVGAATTVGLNPDRLCNEDSYGVVHSQCEYHDSRPQLVRACVADGMGGEEAGEVASKAAVDAFCHAPAPTSFLQAEEQVRWTRSLGWTANRAVLEALAGSGGGCTLTGVVVVNDCLTLAHVGDSRAYLHSRERGLQLLSRDHSQIKALLDSGLITEDEAAASEDTNQILRALGDGRQDVLAEEYVDTLGGLKDSAGGSVHGETLKLQVGDLVLLMSDGIWGSWEYRESVISDALCQVITDADREPQAVADSLRQAALDAGADDNATVVVLKRVG</sequence>
<evidence type="ECO:0000256" key="1">
    <source>
        <dbReference type="SAM" id="MobiDB-lite"/>
    </source>
</evidence>
<dbReference type="SUPFAM" id="SSF81606">
    <property type="entry name" value="PP2C-like"/>
    <property type="match status" value="1"/>
</dbReference>
<evidence type="ECO:0000259" key="2">
    <source>
        <dbReference type="PROSITE" id="PS51746"/>
    </source>
</evidence>
<feature type="compositionally biased region" description="Basic and acidic residues" evidence="1">
    <location>
        <begin position="76"/>
        <end position="85"/>
    </location>
</feature>
<feature type="domain" description="PPM-type phosphatase" evidence="2">
    <location>
        <begin position="488"/>
        <end position="759"/>
    </location>
</feature>
<dbReference type="InterPro" id="IPR001932">
    <property type="entry name" value="PPM-type_phosphatase-like_dom"/>
</dbReference>
<dbReference type="SMART" id="SM00332">
    <property type="entry name" value="PP2Cc"/>
    <property type="match status" value="1"/>
</dbReference>
<feature type="region of interest" description="Disordered" evidence="1">
    <location>
        <begin position="1"/>
        <end position="216"/>
    </location>
</feature>
<dbReference type="Pfam" id="PF13672">
    <property type="entry name" value="PP2C_2"/>
    <property type="match status" value="1"/>
</dbReference>